<protein>
    <submittedName>
        <fullName evidence="4">FAD-binding protein</fullName>
    </submittedName>
</protein>
<evidence type="ECO:0000259" key="3">
    <source>
        <dbReference type="Pfam" id="PF00890"/>
    </source>
</evidence>
<evidence type="ECO:0000256" key="1">
    <source>
        <dbReference type="ARBA" id="ARBA00022630"/>
    </source>
</evidence>
<keyword evidence="1" id="KW-0285">Flavoprotein</keyword>
<proteinExistence type="predicted"/>
<dbReference type="GO" id="GO:0009055">
    <property type="term" value="F:electron transfer activity"/>
    <property type="evidence" value="ECO:0007669"/>
    <property type="project" value="TreeGrafter"/>
</dbReference>
<dbReference type="EMBL" id="DSDK01000070">
    <property type="protein sequence ID" value="HDR50209.1"/>
    <property type="molecule type" value="Genomic_DNA"/>
</dbReference>
<dbReference type="Pfam" id="PF00890">
    <property type="entry name" value="FAD_binding_2"/>
    <property type="match status" value="1"/>
</dbReference>
<dbReference type="PANTHER" id="PTHR11632:SF53">
    <property type="entry name" value="SUCCINATE DEHYDROGENASE FLAVOPROTEIN SUBUNIT"/>
    <property type="match status" value="1"/>
</dbReference>
<dbReference type="InterPro" id="IPR036188">
    <property type="entry name" value="FAD/NAD-bd_sf"/>
</dbReference>
<accession>A0A831PI23</accession>
<dbReference type="InterPro" id="IPR030664">
    <property type="entry name" value="SdhA/FrdA/AprA"/>
</dbReference>
<gene>
    <name evidence="4" type="ORF">ENN90_01115</name>
</gene>
<dbReference type="GO" id="GO:0009061">
    <property type="term" value="P:anaerobic respiration"/>
    <property type="evidence" value="ECO:0007669"/>
    <property type="project" value="TreeGrafter"/>
</dbReference>
<dbReference type="InterPro" id="IPR003953">
    <property type="entry name" value="FAD-dep_OxRdtase_2_FAD-bd"/>
</dbReference>
<feature type="domain" description="FAD-dependent oxidoreductase 2 FAD-binding" evidence="3">
    <location>
        <begin position="37"/>
        <end position="110"/>
    </location>
</feature>
<dbReference type="AlphaFoldDB" id="A0A831PI23"/>
<dbReference type="Gene3D" id="3.50.50.60">
    <property type="entry name" value="FAD/NAD(P)-binding domain"/>
    <property type="match status" value="1"/>
</dbReference>
<dbReference type="Proteomes" id="UP000886047">
    <property type="component" value="Unassembled WGS sequence"/>
</dbReference>
<evidence type="ECO:0000313" key="4">
    <source>
        <dbReference type="EMBL" id="HDR50209.1"/>
    </source>
</evidence>
<sequence>MSILNSKIPDGPLSEKWTRHKENIKVVSPANKRKLEVIVVGTGLGGASAAASLAELGYNVKAFCYQDSPRRAHSIAAQGGINAAKNYQNDNDSVFRLFYDTIKGGDYRAREANV</sequence>
<dbReference type="SUPFAM" id="SSF51905">
    <property type="entry name" value="FAD/NAD(P)-binding domain"/>
    <property type="match status" value="1"/>
</dbReference>
<feature type="non-terminal residue" evidence="4">
    <location>
        <position position="114"/>
    </location>
</feature>
<dbReference type="GO" id="GO:0000104">
    <property type="term" value="F:succinate dehydrogenase activity"/>
    <property type="evidence" value="ECO:0007669"/>
    <property type="project" value="TreeGrafter"/>
</dbReference>
<dbReference type="GO" id="GO:0050660">
    <property type="term" value="F:flavin adenine dinucleotide binding"/>
    <property type="evidence" value="ECO:0007669"/>
    <property type="project" value="TreeGrafter"/>
</dbReference>
<evidence type="ECO:0000256" key="2">
    <source>
        <dbReference type="ARBA" id="ARBA00023002"/>
    </source>
</evidence>
<comment type="caution">
    <text evidence="4">The sequence shown here is derived from an EMBL/GenBank/DDBJ whole genome shotgun (WGS) entry which is preliminary data.</text>
</comment>
<name>A0A831PI23_9BACT</name>
<dbReference type="PANTHER" id="PTHR11632">
    <property type="entry name" value="SUCCINATE DEHYDROGENASE 2 FLAVOPROTEIN SUBUNIT"/>
    <property type="match status" value="1"/>
</dbReference>
<organism evidence="4">
    <name type="scientific">Mariniphaga anaerophila</name>
    <dbReference type="NCBI Taxonomy" id="1484053"/>
    <lineage>
        <taxon>Bacteria</taxon>
        <taxon>Pseudomonadati</taxon>
        <taxon>Bacteroidota</taxon>
        <taxon>Bacteroidia</taxon>
        <taxon>Marinilabiliales</taxon>
        <taxon>Prolixibacteraceae</taxon>
        <taxon>Mariniphaga</taxon>
    </lineage>
</organism>
<dbReference type="GO" id="GO:0005886">
    <property type="term" value="C:plasma membrane"/>
    <property type="evidence" value="ECO:0007669"/>
    <property type="project" value="TreeGrafter"/>
</dbReference>
<keyword evidence="2" id="KW-0560">Oxidoreductase</keyword>
<reference evidence="4" key="1">
    <citation type="journal article" date="2020" name="mSystems">
        <title>Genome- and Community-Level Interaction Insights into Carbon Utilization and Element Cycling Functions of Hydrothermarchaeota in Hydrothermal Sediment.</title>
        <authorList>
            <person name="Zhou Z."/>
            <person name="Liu Y."/>
            <person name="Xu W."/>
            <person name="Pan J."/>
            <person name="Luo Z.H."/>
            <person name="Li M."/>
        </authorList>
    </citation>
    <scope>NUCLEOTIDE SEQUENCE [LARGE SCALE GENOMIC DNA]</scope>
    <source>
        <strain evidence="4">SpSt-1217</strain>
    </source>
</reference>